<dbReference type="PANTHER" id="PTHR43538:SF1">
    <property type="entry name" value="(R)-CITRAMALATE SYNTHASE"/>
    <property type="match status" value="1"/>
</dbReference>
<dbReference type="InterPro" id="IPR000891">
    <property type="entry name" value="PYR_CT"/>
</dbReference>
<dbReference type="InterPro" id="IPR005675">
    <property type="entry name" value="Citramal_synthase"/>
</dbReference>
<dbReference type="Pfam" id="PF00682">
    <property type="entry name" value="HMGL-like"/>
    <property type="match status" value="1"/>
</dbReference>
<organism evidence="13 14">
    <name type="scientific">Emiliania huxleyi (strain CCMP1516)</name>
    <dbReference type="NCBI Taxonomy" id="280463"/>
    <lineage>
        <taxon>Eukaryota</taxon>
        <taxon>Haptista</taxon>
        <taxon>Haptophyta</taxon>
        <taxon>Prymnesiophyceae</taxon>
        <taxon>Isochrysidales</taxon>
        <taxon>Noelaerhabdaceae</taxon>
        <taxon>Emiliania</taxon>
    </lineage>
</organism>
<feature type="compositionally biased region" description="Low complexity" evidence="11">
    <location>
        <begin position="421"/>
        <end position="435"/>
    </location>
</feature>
<keyword evidence="8" id="KW-0100">Branched-chain amino acid biosynthesis</keyword>
<feature type="domain" description="2-isopropylmalate synthase LeuA allosteric (dimerisation)" evidence="12">
    <location>
        <begin position="243"/>
        <end position="383"/>
    </location>
</feature>
<dbReference type="Gene3D" id="3.20.20.70">
    <property type="entry name" value="Aldolase class I"/>
    <property type="match status" value="1"/>
</dbReference>
<comment type="pathway">
    <text evidence="1">Amino-acid biosynthesis; L-isoleucine biosynthesis; 2-oxobutanoate from pyruvate: step 1/3.</text>
</comment>
<comment type="similarity">
    <text evidence="2 10">Belongs to the alpha-IPM synthase/homocitrate synthase family.</text>
</comment>
<dbReference type="SUPFAM" id="SSF110921">
    <property type="entry name" value="2-isopropylmalate synthase LeuA, allosteric (dimerisation) domain"/>
    <property type="match status" value="1"/>
</dbReference>
<keyword evidence="6" id="KW-0412">Isoleucine biosynthesis</keyword>
<keyword evidence="5" id="KW-0028">Amino-acid biosynthesis</keyword>
<dbReference type="InterPro" id="IPR013785">
    <property type="entry name" value="Aldolase_TIM"/>
</dbReference>
<evidence type="ECO:0000256" key="10">
    <source>
        <dbReference type="RuleBase" id="RU003523"/>
    </source>
</evidence>
<evidence type="ECO:0000256" key="8">
    <source>
        <dbReference type="ARBA" id="ARBA00023304"/>
    </source>
</evidence>
<dbReference type="InterPro" id="IPR036230">
    <property type="entry name" value="LeuA_allosteric_dom_sf"/>
</dbReference>
<dbReference type="eggNOG" id="KOG2367">
    <property type="taxonomic scope" value="Eukaryota"/>
</dbReference>
<dbReference type="EC" id="2.3.3.21" evidence="9"/>
<accession>A0A0D3K7A7</accession>
<keyword evidence="7 10" id="KW-0808">Transferase</keyword>
<evidence type="ECO:0000256" key="2">
    <source>
        <dbReference type="ARBA" id="ARBA00006154"/>
    </source>
</evidence>
<protein>
    <recommendedName>
        <fullName evidence="4">(R)-citramalate synthase</fullName>
        <ecNumber evidence="3">2.3.3.13</ecNumber>
        <ecNumber evidence="9">2.3.3.21</ecNumber>
    </recommendedName>
</protein>
<dbReference type="PANTHER" id="PTHR43538">
    <property type="entry name" value="ALPHA-IPM SYNTHASE/HOMOCITRATE SYNTHASE"/>
    <property type="match status" value="1"/>
</dbReference>
<dbReference type="HOGENOM" id="CLU_607554_0_0_1"/>
<dbReference type="GO" id="GO:0009098">
    <property type="term" value="P:L-leucine biosynthetic process"/>
    <property type="evidence" value="ECO:0007669"/>
    <property type="project" value="InterPro"/>
</dbReference>
<evidence type="ECO:0000256" key="9">
    <source>
        <dbReference type="ARBA" id="ARBA00034330"/>
    </source>
</evidence>
<evidence type="ECO:0000256" key="11">
    <source>
        <dbReference type="SAM" id="MobiDB-lite"/>
    </source>
</evidence>
<evidence type="ECO:0000313" key="13">
    <source>
        <dbReference type="EnsemblProtists" id="EOD31642"/>
    </source>
</evidence>
<proteinExistence type="inferred from homology"/>
<feature type="region of interest" description="Disordered" evidence="11">
    <location>
        <begin position="414"/>
        <end position="451"/>
    </location>
</feature>
<dbReference type="KEGG" id="ehx:EMIHUDRAFT_231620"/>
<dbReference type="GO" id="GO:0043714">
    <property type="term" value="F:(R)-citramalate synthase activity"/>
    <property type="evidence" value="ECO:0007669"/>
    <property type="project" value="UniProtKB-EC"/>
</dbReference>
<evidence type="ECO:0000256" key="5">
    <source>
        <dbReference type="ARBA" id="ARBA00022605"/>
    </source>
</evidence>
<dbReference type="SMART" id="SM00917">
    <property type="entry name" value="LeuA_dimer"/>
    <property type="match status" value="1"/>
</dbReference>
<evidence type="ECO:0000313" key="14">
    <source>
        <dbReference type="Proteomes" id="UP000013827"/>
    </source>
</evidence>
<dbReference type="Gene3D" id="3.30.160.270">
    <property type="match status" value="1"/>
</dbReference>
<dbReference type="GO" id="GO:0003852">
    <property type="term" value="F:2-isopropylmalate synthase activity"/>
    <property type="evidence" value="ECO:0007669"/>
    <property type="project" value="UniProtKB-EC"/>
</dbReference>
<evidence type="ECO:0000256" key="6">
    <source>
        <dbReference type="ARBA" id="ARBA00022624"/>
    </source>
</evidence>
<sequence length="451" mass="48685">MALRSVLRVHSRGGVLGTGRSATRTFSSGAAGAARRIKLYDTTLRDGTQGEGISLSLHDKLAIAERLDDMGFDYIEACGMTRRKGISASNDEGMLALLRSEAEVCTIVGKTWDFHVRDVLRVSLEENLEMIADSVGFVAASGRRVVANLTPNNGAPFVGRSAFAHKGGMHAHAMALAPESYEHLPPDTVGNTRRALGRVLVSELSGKSNIAALTSTHGVVDSEVTKAVLAEVQRREALGYQYEAADASFALVVSKAMRNFTPHFKRIRYQVEVSGYGSIRHGSNSYARSAARSAVDASHMEYERSEATVKLALPGGGYMHEVAEGNGPVAALDAALRKALEPTYPNLQDLHLTDYKTFSTVGVGTNIIEASWRALVDAFEYKLSRDDAVWAQLEGHEPEAVEAGDVEARFAADWKTGRSVQRPANARHAAAQSAQPQPPPPPFEAREQQQS</sequence>
<dbReference type="EnsemblProtists" id="EOD31642">
    <property type="protein sequence ID" value="EOD31642"/>
    <property type="gene ID" value="EMIHUDRAFT_231620"/>
</dbReference>
<evidence type="ECO:0000256" key="4">
    <source>
        <dbReference type="ARBA" id="ARBA00022325"/>
    </source>
</evidence>
<reference evidence="14" key="1">
    <citation type="journal article" date="2013" name="Nature">
        <title>Pan genome of the phytoplankton Emiliania underpins its global distribution.</title>
        <authorList>
            <person name="Read B.A."/>
            <person name="Kegel J."/>
            <person name="Klute M.J."/>
            <person name="Kuo A."/>
            <person name="Lefebvre S.C."/>
            <person name="Maumus F."/>
            <person name="Mayer C."/>
            <person name="Miller J."/>
            <person name="Monier A."/>
            <person name="Salamov A."/>
            <person name="Young J."/>
            <person name="Aguilar M."/>
            <person name="Claverie J.M."/>
            <person name="Frickenhaus S."/>
            <person name="Gonzalez K."/>
            <person name="Herman E.K."/>
            <person name="Lin Y.C."/>
            <person name="Napier J."/>
            <person name="Ogata H."/>
            <person name="Sarno A.F."/>
            <person name="Shmutz J."/>
            <person name="Schroeder D."/>
            <person name="de Vargas C."/>
            <person name="Verret F."/>
            <person name="von Dassow P."/>
            <person name="Valentin K."/>
            <person name="Van de Peer Y."/>
            <person name="Wheeler G."/>
            <person name="Dacks J.B."/>
            <person name="Delwiche C.F."/>
            <person name="Dyhrman S.T."/>
            <person name="Glockner G."/>
            <person name="John U."/>
            <person name="Richards T."/>
            <person name="Worden A.Z."/>
            <person name="Zhang X."/>
            <person name="Grigoriev I.V."/>
            <person name="Allen A.E."/>
            <person name="Bidle K."/>
            <person name="Borodovsky M."/>
            <person name="Bowler C."/>
            <person name="Brownlee C."/>
            <person name="Cock J.M."/>
            <person name="Elias M."/>
            <person name="Gladyshev V.N."/>
            <person name="Groth M."/>
            <person name="Guda C."/>
            <person name="Hadaegh A."/>
            <person name="Iglesias-Rodriguez M.D."/>
            <person name="Jenkins J."/>
            <person name="Jones B.M."/>
            <person name="Lawson T."/>
            <person name="Leese F."/>
            <person name="Lindquist E."/>
            <person name="Lobanov A."/>
            <person name="Lomsadze A."/>
            <person name="Malik S.B."/>
            <person name="Marsh M.E."/>
            <person name="Mackinder L."/>
            <person name="Mock T."/>
            <person name="Mueller-Roeber B."/>
            <person name="Pagarete A."/>
            <person name="Parker M."/>
            <person name="Probert I."/>
            <person name="Quesneville H."/>
            <person name="Raines C."/>
            <person name="Rensing S.A."/>
            <person name="Riano-Pachon D.M."/>
            <person name="Richier S."/>
            <person name="Rokitta S."/>
            <person name="Shiraiwa Y."/>
            <person name="Soanes D.M."/>
            <person name="van der Giezen M."/>
            <person name="Wahlund T.M."/>
            <person name="Williams B."/>
            <person name="Wilson W."/>
            <person name="Wolfe G."/>
            <person name="Wurch L.L."/>
        </authorList>
    </citation>
    <scope>NUCLEOTIDE SEQUENCE</scope>
</reference>
<dbReference type="GeneID" id="17276916"/>
<dbReference type="STRING" id="2903.R1D9R3"/>
<dbReference type="SUPFAM" id="SSF51569">
    <property type="entry name" value="Aldolase"/>
    <property type="match status" value="1"/>
</dbReference>
<dbReference type="GO" id="GO:0009097">
    <property type="term" value="P:isoleucine biosynthetic process"/>
    <property type="evidence" value="ECO:0007669"/>
    <property type="project" value="UniProtKB-KW"/>
</dbReference>
<evidence type="ECO:0000256" key="7">
    <source>
        <dbReference type="ARBA" id="ARBA00022679"/>
    </source>
</evidence>
<reference evidence="13" key="2">
    <citation type="submission" date="2024-10" db="UniProtKB">
        <authorList>
            <consortium name="EnsemblProtists"/>
        </authorList>
    </citation>
    <scope>IDENTIFICATION</scope>
</reference>
<dbReference type="Pfam" id="PF08502">
    <property type="entry name" value="LeuA_dimer"/>
    <property type="match status" value="1"/>
</dbReference>
<evidence type="ECO:0000256" key="3">
    <source>
        <dbReference type="ARBA" id="ARBA00012973"/>
    </source>
</evidence>
<dbReference type="InterPro" id="IPR054691">
    <property type="entry name" value="LeuA/HCS_post-cat"/>
</dbReference>
<dbReference type="UniPathway" id="UPA00047">
    <property type="reaction ID" value="UER00066"/>
</dbReference>
<evidence type="ECO:0000259" key="12">
    <source>
        <dbReference type="SMART" id="SM00917"/>
    </source>
</evidence>
<dbReference type="RefSeq" id="XP_005784071.1">
    <property type="nucleotide sequence ID" value="XM_005784014.1"/>
</dbReference>
<evidence type="ECO:0000256" key="1">
    <source>
        <dbReference type="ARBA" id="ARBA00004743"/>
    </source>
</evidence>
<keyword evidence="14" id="KW-1185">Reference proteome</keyword>
<dbReference type="Pfam" id="PF22617">
    <property type="entry name" value="HCS_D2"/>
    <property type="match status" value="1"/>
</dbReference>
<dbReference type="PaxDb" id="2903-EOD31642"/>
<dbReference type="PROSITE" id="PS00815">
    <property type="entry name" value="AIPM_HOMOCIT_SYNTH_1"/>
    <property type="match status" value="1"/>
</dbReference>
<dbReference type="AlphaFoldDB" id="A0A0D3K7A7"/>
<dbReference type="InterPro" id="IPR002034">
    <property type="entry name" value="AIPM/Hcit_synth_CS"/>
</dbReference>
<name>A0A0D3K7A7_EMIH1</name>
<dbReference type="InterPro" id="IPR013709">
    <property type="entry name" value="2-isopropylmalate_synth_dimer"/>
</dbReference>
<dbReference type="Proteomes" id="UP000013827">
    <property type="component" value="Unassembled WGS sequence"/>
</dbReference>
<dbReference type="EC" id="2.3.3.13" evidence="3"/>
<dbReference type="Gene3D" id="1.10.238.260">
    <property type="match status" value="1"/>
</dbReference>